<evidence type="ECO:0000313" key="2">
    <source>
        <dbReference type="EMBL" id="MDE1461050.1"/>
    </source>
</evidence>
<dbReference type="EMBL" id="JAPMOU010000003">
    <property type="protein sequence ID" value="MDE1461050.1"/>
    <property type="molecule type" value="Genomic_DNA"/>
</dbReference>
<protein>
    <submittedName>
        <fullName evidence="2">Uncharacterized protein</fullName>
    </submittedName>
</protein>
<dbReference type="Proteomes" id="UP001528823">
    <property type="component" value="Unassembled WGS sequence"/>
</dbReference>
<sequence length="50" mass="5410">MKNKAAVLALGLSTSLVTGQAFSTNERTFTWYSSRLGNQLVVDTTLALFS</sequence>
<accession>A0ABT5U3V2</accession>
<feature type="chain" id="PRO_5047412736" evidence="1">
    <location>
        <begin position="24"/>
        <end position="50"/>
    </location>
</feature>
<keyword evidence="1" id="KW-0732">Signal</keyword>
<comment type="caution">
    <text evidence="2">The sequence shown here is derived from an EMBL/GenBank/DDBJ whole genome shotgun (WGS) entry which is preliminary data.</text>
</comment>
<proteinExistence type="predicted"/>
<evidence type="ECO:0000313" key="3">
    <source>
        <dbReference type="Proteomes" id="UP001528823"/>
    </source>
</evidence>
<evidence type="ECO:0000256" key="1">
    <source>
        <dbReference type="SAM" id="SignalP"/>
    </source>
</evidence>
<name>A0ABT5U3V2_9GAMM</name>
<reference evidence="2 3" key="1">
    <citation type="submission" date="2022-11" db="EMBL/GenBank/DDBJ databases">
        <title>Spartinivicinus poritis sp. nov., isolated from scleractinian coral Porites lutea.</title>
        <authorList>
            <person name="Zhang G."/>
            <person name="Cai L."/>
            <person name="Wei Q."/>
        </authorList>
    </citation>
    <scope>NUCLEOTIDE SEQUENCE [LARGE SCALE GENOMIC DNA]</scope>
    <source>
        <strain evidence="2 3">A2-2</strain>
    </source>
</reference>
<dbReference type="RefSeq" id="WP_274687419.1">
    <property type="nucleotide sequence ID" value="NZ_JAPMOU010000003.1"/>
</dbReference>
<feature type="signal peptide" evidence="1">
    <location>
        <begin position="1"/>
        <end position="23"/>
    </location>
</feature>
<organism evidence="2 3">
    <name type="scientific">Spartinivicinus poritis</name>
    <dbReference type="NCBI Taxonomy" id="2994640"/>
    <lineage>
        <taxon>Bacteria</taxon>
        <taxon>Pseudomonadati</taxon>
        <taxon>Pseudomonadota</taxon>
        <taxon>Gammaproteobacteria</taxon>
        <taxon>Oceanospirillales</taxon>
        <taxon>Zooshikellaceae</taxon>
        <taxon>Spartinivicinus</taxon>
    </lineage>
</organism>
<gene>
    <name evidence="2" type="ORF">ORQ98_03600</name>
</gene>
<keyword evidence="3" id="KW-1185">Reference proteome</keyword>